<evidence type="ECO:0000256" key="8">
    <source>
        <dbReference type="ARBA" id="ARBA00023098"/>
    </source>
</evidence>
<protein>
    <recommendedName>
        <fullName evidence="4 14">3-oxoacyl-[acyl-carrier-protein] synthase 2</fullName>
        <ecNumber evidence="3 14">2.3.1.179</ecNumber>
    </recommendedName>
</protein>
<dbReference type="PANTHER" id="PTHR11712">
    <property type="entry name" value="POLYKETIDE SYNTHASE-RELATED"/>
    <property type="match status" value="1"/>
</dbReference>
<keyword evidence="19" id="KW-1185">Reference proteome</keyword>
<keyword evidence="10 14" id="KW-0012">Acyltransferase</keyword>
<dbReference type="GO" id="GO:0005829">
    <property type="term" value="C:cytosol"/>
    <property type="evidence" value="ECO:0007669"/>
    <property type="project" value="TreeGrafter"/>
</dbReference>
<dbReference type="Proteomes" id="UP001056429">
    <property type="component" value="Unassembled WGS sequence"/>
</dbReference>
<comment type="pathway">
    <text evidence="1 14">Lipid metabolism; fatty acid biosynthesis.</text>
</comment>
<evidence type="ECO:0000256" key="16">
    <source>
        <dbReference type="RuleBase" id="RU003694"/>
    </source>
</evidence>
<dbReference type="InterPro" id="IPR018201">
    <property type="entry name" value="Ketoacyl_synth_AS"/>
</dbReference>
<comment type="similarity">
    <text evidence="2 14 16">Belongs to the thiolase-like superfamily. Beta-ketoacyl-ACP synthases family.</text>
</comment>
<dbReference type="Gene3D" id="3.40.47.10">
    <property type="match status" value="1"/>
</dbReference>
<feature type="active site" description="For beta-ketoacyl synthase activity" evidence="15">
    <location>
        <position position="162"/>
    </location>
</feature>
<evidence type="ECO:0000256" key="14">
    <source>
        <dbReference type="PIRNR" id="PIRNR000447"/>
    </source>
</evidence>
<evidence type="ECO:0000256" key="9">
    <source>
        <dbReference type="ARBA" id="ARBA00023160"/>
    </source>
</evidence>
<dbReference type="EC" id="2.3.1.179" evidence="3 14"/>
<dbReference type="EMBL" id="JAGSOJ010000005">
    <property type="protein sequence ID" value="MCM1992306.1"/>
    <property type="molecule type" value="Genomic_DNA"/>
</dbReference>
<dbReference type="AlphaFoldDB" id="A0A9J6P641"/>
<dbReference type="InterPro" id="IPR020841">
    <property type="entry name" value="PKS_Beta-ketoAc_synthase_dom"/>
</dbReference>
<dbReference type="InterPro" id="IPR017568">
    <property type="entry name" value="3-oxoacyl-ACP_synth-2"/>
</dbReference>
<comment type="function">
    <text evidence="11 14">Involved in the type II fatty acid elongation cycle. Catalyzes the elongation of a wide range of acyl-ACP by the addition of two carbons from malonyl-ACP to an acyl acceptor. Can efficiently catalyze the conversion of palmitoleoyl-ACP (cis-hexadec-9-enoyl-ACP) to cis-vaccenoyl-ACP (cis-octadec-11-enoyl-ACP), an essential step in the thermal regulation of fatty acid composition.</text>
</comment>
<dbReference type="GO" id="GO:0006633">
    <property type="term" value="P:fatty acid biosynthetic process"/>
    <property type="evidence" value="ECO:0007669"/>
    <property type="project" value="UniProtKB-UniRule"/>
</dbReference>
<dbReference type="PIRSF" id="PIRSF000447">
    <property type="entry name" value="KAS_II"/>
    <property type="match status" value="1"/>
</dbReference>
<evidence type="ECO:0000256" key="13">
    <source>
        <dbReference type="ARBA" id="ARBA00047659"/>
    </source>
</evidence>
<accession>A0A9J6P641</accession>
<gene>
    <name evidence="18" type="primary">fabF</name>
    <name evidence="18" type="ORF">KDK92_21490</name>
</gene>
<keyword evidence="9 14" id="KW-0275">Fatty acid biosynthesis</keyword>
<keyword evidence="6 14" id="KW-0808">Transferase</keyword>
<evidence type="ECO:0000256" key="1">
    <source>
        <dbReference type="ARBA" id="ARBA00005194"/>
    </source>
</evidence>
<evidence type="ECO:0000313" key="18">
    <source>
        <dbReference type="EMBL" id="MCM1992306.1"/>
    </source>
</evidence>
<dbReference type="Pfam" id="PF02801">
    <property type="entry name" value="Ketoacyl-synt_C"/>
    <property type="match status" value="1"/>
</dbReference>
<dbReference type="InterPro" id="IPR016039">
    <property type="entry name" value="Thiolase-like"/>
</dbReference>
<evidence type="ECO:0000259" key="17">
    <source>
        <dbReference type="PROSITE" id="PS52004"/>
    </source>
</evidence>
<comment type="catalytic activity">
    <reaction evidence="13 14">
        <text>a fatty acyl-[ACP] + malonyl-[ACP] + H(+) = a 3-oxoacyl-[ACP] + holo-[ACP] + CO2</text>
        <dbReference type="Rhea" id="RHEA:22836"/>
        <dbReference type="Rhea" id="RHEA-COMP:9623"/>
        <dbReference type="Rhea" id="RHEA-COMP:9685"/>
        <dbReference type="Rhea" id="RHEA-COMP:9916"/>
        <dbReference type="Rhea" id="RHEA-COMP:14125"/>
        <dbReference type="ChEBI" id="CHEBI:15378"/>
        <dbReference type="ChEBI" id="CHEBI:16526"/>
        <dbReference type="ChEBI" id="CHEBI:64479"/>
        <dbReference type="ChEBI" id="CHEBI:78449"/>
        <dbReference type="ChEBI" id="CHEBI:78776"/>
        <dbReference type="ChEBI" id="CHEBI:138651"/>
    </reaction>
</comment>
<organism evidence="18 19">
    <name type="scientific">Oceanirhabdus seepicola</name>
    <dbReference type="NCBI Taxonomy" id="2828781"/>
    <lineage>
        <taxon>Bacteria</taxon>
        <taxon>Bacillati</taxon>
        <taxon>Bacillota</taxon>
        <taxon>Clostridia</taxon>
        <taxon>Eubacteriales</taxon>
        <taxon>Clostridiaceae</taxon>
        <taxon>Oceanirhabdus</taxon>
    </lineage>
</organism>
<evidence type="ECO:0000256" key="12">
    <source>
        <dbReference type="ARBA" id="ARBA00047318"/>
    </source>
</evidence>
<reference evidence="18" key="1">
    <citation type="journal article" date="2021" name="mSystems">
        <title>Bacteria and Archaea Synergistically Convert Glycine Betaine to Biogenic Methane in the Formosa Cold Seep of the South China Sea.</title>
        <authorList>
            <person name="Li L."/>
            <person name="Zhang W."/>
            <person name="Zhang S."/>
            <person name="Song L."/>
            <person name="Sun Q."/>
            <person name="Zhang H."/>
            <person name="Xiang H."/>
            <person name="Dong X."/>
        </authorList>
    </citation>
    <scope>NUCLEOTIDE SEQUENCE</scope>
    <source>
        <strain evidence="18">ZWT</strain>
    </source>
</reference>
<comment type="caution">
    <text evidence="18">The sequence shown here is derived from an EMBL/GenBank/DDBJ whole genome shotgun (WGS) entry which is preliminary data.</text>
</comment>
<dbReference type="PANTHER" id="PTHR11712:SF336">
    <property type="entry name" value="3-OXOACYL-[ACYL-CARRIER-PROTEIN] SYNTHASE, MITOCHONDRIAL"/>
    <property type="match status" value="1"/>
</dbReference>
<keyword evidence="7" id="KW-0276">Fatty acid metabolism</keyword>
<evidence type="ECO:0000256" key="15">
    <source>
        <dbReference type="PIRSR" id="PIRSR000447-1"/>
    </source>
</evidence>
<evidence type="ECO:0000256" key="3">
    <source>
        <dbReference type="ARBA" id="ARBA00012356"/>
    </source>
</evidence>
<dbReference type="FunFam" id="3.40.47.10:FF:000009">
    <property type="entry name" value="3-oxoacyl-[acyl-carrier-protein] synthase 2"/>
    <property type="match status" value="1"/>
</dbReference>
<dbReference type="PROSITE" id="PS52004">
    <property type="entry name" value="KS3_2"/>
    <property type="match status" value="1"/>
</dbReference>
<sequence>MNRVVITGIGAVTPLGTGVDKFWNNVKEGKCAIDFIESFDTEKFKVKIAAEAKDFKPEDYIDKREIRKLDRFSQFALAASKEAIQDSNIDLEKVNKEKFSVIIGSGIGGLSTLEKEHSKMVSKDTTRVSPFMIPMMISNLAAGNVAIKYGAKGICNTVVTACASGTNAIGEAFRHIKYGYSDISITGGSEAGITPLAIAGFTSLTALNANNDPKRASIPFDKERAGFVMGEGAGILIIESLDHALARGAKIYAEVVGYGATCDAYHITSPAPGGEGAARSMIMAIEEAGITKEEVSYINAHGTSTPYNDKFETAAIKSVFGEVAYKIPVSSTKSMIGHLLGASGAVEAIACVKSIQENFVHETVGLQVDDEELDLDYVKGNGREHTVNYTLSNSLGFGGHNASLLLKKWSE</sequence>
<proteinExistence type="inferred from homology"/>
<dbReference type="Pfam" id="PF00109">
    <property type="entry name" value="ketoacyl-synt"/>
    <property type="match status" value="1"/>
</dbReference>
<evidence type="ECO:0000256" key="5">
    <source>
        <dbReference type="ARBA" id="ARBA00022516"/>
    </source>
</evidence>
<dbReference type="SMART" id="SM00825">
    <property type="entry name" value="PKS_KS"/>
    <property type="match status" value="1"/>
</dbReference>
<evidence type="ECO:0000256" key="2">
    <source>
        <dbReference type="ARBA" id="ARBA00008467"/>
    </source>
</evidence>
<dbReference type="NCBIfam" id="TIGR03150">
    <property type="entry name" value="fabF"/>
    <property type="match status" value="1"/>
</dbReference>
<keyword evidence="8" id="KW-0443">Lipid metabolism</keyword>
<evidence type="ECO:0000313" key="19">
    <source>
        <dbReference type="Proteomes" id="UP001056429"/>
    </source>
</evidence>
<name>A0A9J6P641_9CLOT</name>
<dbReference type="CDD" id="cd00834">
    <property type="entry name" value="KAS_I_II"/>
    <property type="match status" value="1"/>
</dbReference>
<evidence type="ECO:0000256" key="4">
    <source>
        <dbReference type="ARBA" id="ARBA00014657"/>
    </source>
</evidence>
<feature type="domain" description="Ketosynthase family 3 (KS3)" evidence="17">
    <location>
        <begin position="1"/>
        <end position="408"/>
    </location>
</feature>
<comment type="catalytic activity">
    <reaction evidence="12 14">
        <text>(9Z)-hexadecenoyl-[ACP] + malonyl-[ACP] + H(+) = 3-oxo-(11Z)-octadecenoyl-[ACP] + holo-[ACP] + CO2</text>
        <dbReference type="Rhea" id="RHEA:55040"/>
        <dbReference type="Rhea" id="RHEA-COMP:9623"/>
        <dbReference type="Rhea" id="RHEA-COMP:9685"/>
        <dbReference type="Rhea" id="RHEA-COMP:10800"/>
        <dbReference type="Rhea" id="RHEA-COMP:14074"/>
        <dbReference type="ChEBI" id="CHEBI:15378"/>
        <dbReference type="ChEBI" id="CHEBI:16526"/>
        <dbReference type="ChEBI" id="CHEBI:64479"/>
        <dbReference type="ChEBI" id="CHEBI:78449"/>
        <dbReference type="ChEBI" id="CHEBI:83989"/>
        <dbReference type="ChEBI" id="CHEBI:138538"/>
        <dbReference type="EC" id="2.3.1.179"/>
    </reaction>
</comment>
<dbReference type="InterPro" id="IPR014030">
    <property type="entry name" value="Ketoacyl_synth_N"/>
</dbReference>
<reference evidence="18" key="2">
    <citation type="submission" date="2021-04" db="EMBL/GenBank/DDBJ databases">
        <authorList>
            <person name="Dong X."/>
        </authorList>
    </citation>
    <scope>NUCLEOTIDE SEQUENCE</scope>
    <source>
        <strain evidence="18">ZWT</strain>
    </source>
</reference>
<dbReference type="SUPFAM" id="SSF53901">
    <property type="entry name" value="Thiolase-like"/>
    <property type="match status" value="2"/>
</dbReference>
<dbReference type="PROSITE" id="PS00606">
    <property type="entry name" value="KS3_1"/>
    <property type="match status" value="1"/>
</dbReference>
<evidence type="ECO:0000256" key="6">
    <source>
        <dbReference type="ARBA" id="ARBA00022679"/>
    </source>
</evidence>
<evidence type="ECO:0000256" key="10">
    <source>
        <dbReference type="ARBA" id="ARBA00023315"/>
    </source>
</evidence>
<evidence type="ECO:0000256" key="11">
    <source>
        <dbReference type="ARBA" id="ARBA00024006"/>
    </source>
</evidence>
<dbReference type="RefSeq" id="WP_250861463.1">
    <property type="nucleotide sequence ID" value="NZ_JAGSOJ010000005.1"/>
</dbReference>
<keyword evidence="5 14" id="KW-0444">Lipid biosynthesis</keyword>
<dbReference type="NCBIfam" id="NF005589">
    <property type="entry name" value="PRK07314.1"/>
    <property type="match status" value="1"/>
</dbReference>
<dbReference type="InterPro" id="IPR000794">
    <property type="entry name" value="Beta-ketoacyl_synthase"/>
</dbReference>
<dbReference type="GO" id="GO:0004315">
    <property type="term" value="F:3-oxoacyl-[acyl-carrier-protein] synthase activity"/>
    <property type="evidence" value="ECO:0007669"/>
    <property type="project" value="UniProtKB-UniRule"/>
</dbReference>
<dbReference type="InterPro" id="IPR014031">
    <property type="entry name" value="Ketoacyl_synth_C"/>
</dbReference>
<evidence type="ECO:0000256" key="7">
    <source>
        <dbReference type="ARBA" id="ARBA00022832"/>
    </source>
</evidence>